<dbReference type="PANTHER" id="PTHR42731:SF1">
    <property type="entry name" value="RADICAL SAM DOMAIN PROTEIN"/>
    <property type="match status" value="1"/>
</dbReference>
<dbReference type="AlphaFoldDB" id="A0A0U2MBM3"/>
<dbReference type="SUPFAM" id="SSF102114">
    <property type="entry name" value="Radical SAM enzymes"/>
    <property type="match status" value="1"/>
</dbReference>
<dbReference type="OrthoDB" id="2305at2157"/>
<dbReference type="Gene3D" id="3.80.30.20">
    <property type="entry name" value="tm_1862 like domain"/>
    <property type="match status" value="1"/>
</dbReference>
<dbReference type="EMBL" id="CP006867">
    <property type="protein sequence ID" value="ALU12701.1"/>
    <property type="molecule type" value="Genomic_DNA"/>
</dbReference>
<dbReference type="InterPro" id="IPR058240">
    <property type="entry name" value="rSAM_sf"/>
</dbReference>
<dbReference type="Gene3D" id="3.40.50.280">
    <property type="entry name" value="Cobalamin-binding domain"/>
    <property type="match status" value="1"/>
</dbReference>
<accession>A0A0U2MBM3</accession>
<dbReference type="InterPro" id="IPR006638">
    <property type="entry name" value="Elp3/MiaA/NifB-like_rSAM"/>
</dbReference>
<evidence type="ECO:0000259" key="1">
    <source>
        <dbReference type="PROSITE" id="PS51918"/>
    </source>
</evidence>
<dbReference type="InterPro" id="IPR023404">
    <property type="entry name" value="rSAM_horseshoe"/>
</dbReference>
<dbReference type="SFLD" id="SFLDG01082">
    <property type="entry name" value="B12-binding_domain_containing"/>
    <property type="match status" value="1"/>
</dbReference>
<dbReference type="Pfam" id="PF04055">
    <property type="entry name" value="Radical_SAM"/>
    <property type="match status" value="1"/>
</dbReference>
<dbReference type="Proteomes" id="UP000060778">
    <property type="component" value="Chromosome"/>
</dbReference>
<protein>
    <recommendedName>
        <fullName evidence="1">Radical SAM core domain-containing protein</fullName>
    </recommendedName>
</protein>
<dbReference type="PANTHER" id="PTHR42731">
    <property type="entry name" value="SLL1084 PROTEIN"/>
    <property type="match status" value="1"/>
</dbReference>
<dbReference type="SMART" id="SM00729">
    <property type="entry name" value="Elp3"/>
    <property type="match status" value="1"/>
</dbReference>
<name>A0A0U2MBM3_9CREN</name>
<reference evidence="2 3" key="1">
    <citation type="submission" date="2013-11" db="EMBL/GenBank/DDBJ databases">
        <title>Comparative genomics of Ignicoccus.</title>
        <authorList>
            <person name="Podar M."/>
        </authorList>
    </citation>
    <scope>NUCLEOTIDE SEQUENCE [LARGE SCALE GENOMIC DNA]</scope>
    <source>
        <strain evidence="2 3">DSM 13165</strain>
    </source>
</reference>
<proteinExistence type="predicted"/>
<evidence type="ECO:0000313" key="3">
    <source>
        <dbReference type="Proteomes" id="UP000060778"/>
    </source>
</evidence>
<feature type="domain" description="Radical SAM core" evidence="1">
    <location>
        <begin position="192"/>
        <end position="418"/>
    </location>
</feature>
<sequence>MKNVIKINLCRRKIREFNPIWAFAPRRGPKVALFYPAPYEVASQSLGFQLVYALLIAHGIRAERFTTDSCGFSLETKTPIKKFDFILASSSFEIDYLYLADFLKRYKTNQKVLVGGLSPMANPIPLFDLVDYVVLGEAEATIPQLASDFHSGDIEPREWLVSSTSEGGKKAWIDLKDAPLLASQFLPLDIDPPWGKGFLIEVTRGCPHKCRFCMEGWINKPFRERDLKSVIKVLREVGEPYEKVITLSLSLTDYNDYKAYLRELASLEVTGSVPSLRVDGIDEEAVELIRAIGQRTVTVAPETTLPEKSKVLGKGFNPSFLKEKINLVKKVQLKPKAYVMIVPGEHLETAKKEIENLKEIFGKETHFTVNPLIPKPWTPLQIAPIPSDREERVLIYYKKNLPNADLYPIRWAKLQAILSLATKPVLKYLDPKLPPSKQIAELAKVIDLSELHKWRTGWEPPWMNFEVADPREALRLGEESYEAWREVFSESRT</sequence>
<dbReference type="GeneID" id="30680696"/>
<dbReference type="RefSeq" id="WP_075050237.1">
    <property type="nucleotide sequence ID" value="NZ_CP006867.1"/>
</dbReference>
<dbReference type="KEGG" id="iis:EYM_06605"/>
<organism evidence="2 3">
    <name type="scientific">Ignicoccus islandicus DSM 13165</name>
    <dbReference type="NCBI Taxonomy" id="940295"/>
    <lineage>
        <taxon>Archaea</taxon>
        <taxon>Thermoproteota</taxon>
        <taxon>Thermoprotei</taxon>
        <taxon>Desulfurococcales</taxon>
        <taxon>Desulfurococcaceae</taxon>
        <taxon>Ignicoccus</taxon>
    </lineage>
</organism>
<dbReference type="GO" id="GO:0003824">
    <property type="term" value="F:catalytic activity"/>
    <property type="evidence" value="ECO:0007669"/>
    <property type="project" value="InterPro"/>
</dbReference>
<dbReference type="STRING" id="940295.EYM_06605"/>
<dbReference type="Pfam" id="PF19864">
    <property type="entry name" value="Radical_SAM_N2"/>
    <property type="match status" value="1"/>
</dbReference>
<keyword evidence="3" id="KW-1185">Reference proteome</keyword>
<dbReference type="GO" id="GO:0051536">
    <property type="term" value="F:iron-sulfur cluster binding"/>
    <property type="evidence" value="ECO:0007669"/>
    <property type="project" value="InterPro"/>
</dbReference>
<dbReference type="SFLD" id="SFLDS00029">
    <property type="entry name" value="Radical_SAM"/>
    <property type="match status" value="1"/>
</dbReference>
<gene>
    <name evidence="2" type="ORF">EYM_06605</name>
</gene>
<dbReference type="InterPro" id="IPR045784">
    <property type="entry name" value="Radical_SAM_N2"/>
</dbReference>
<dbReference type="CDD" id="cd01335">
    <property type="entry name" value="Radical_SAM"/>
    <property type="match status" value="1"/>
</dbReference>
<dbReference type="PROSITE" id="PS51918">
    <property type="entry name" value="RADICAL_SAM"/>
    <property type="match status" value="1"/>
</dbReference>
<dbReference type="InterPro" id="IPR007197">
    <property type="entry name" value="rSAM"/>
</dbReference>
<evidence type="ECO:0000313" key="2">
    <source>
        <dbReference type="EMBL" id="ALU12701.1"/>
    </source>
</evidence>